<accession>A0A0F7L7I0</accession>
<keyword evidence="1" id="KW-0175">Coiled coil</keyword>
<organism evidence="4">
    <name type="scientific">uncultured marine virus</name>
    <dbReference type="NCBI Taxonomy" id="186617"/>
    <lineage>
        <taxon>Viruses</taxon>
        <taxon>environmental samples</taxon>
    </lineage>
</organism>
<feature type="coiled-coil region" evidence="1">
    <location>
        <begin position="288"/>
        <end position="350"/>
    </location>
</feature>
<feature type="coiled-coil region" evidence="1">
    <location>
        <begin position="532"/>
        <end position="588"/>
    </location>
</feature>
<evidence type="ECO:0000256" key="2">
    <source>
        <dbReference type="SAM" id="MobiDB-lite"/>
    </source>
</evidence>
<reference evidence="4" key="2">
    <citation type="submission" date="2015-03" db="EMBL/GenBank/DDBJ databases">
        <authorList>
            <person name="Chow C.-E.T."/>
            <person name="Winget D.M."/>
            <person name="White R.A.III."/>
            <person name="Hallam S.J."/>
            <person name="Suttle C.A."/>
        </authorList>
    </citation>
    <scope>NUCLEOTIDE SEQUENCE</scope>
    <source>
        <strain evidence="4">H4084948</strain>
    </source>
</reference>
<feature type="region of interest" description="Disordered" evidence="2">
    <location>
        <begin position="39"/>
        <end position="75"/>
    </location>
</feature>
<protein>
    <submittedName>
        <fullName evidence="4">Uncharacterized protein</fullName>
    </submittedName>
</protein>
<feature type="transmembrane region" description="Helical" evidence="3">
    <location>
        <begin position="209"/>
        <end position="229"/>
    </location>
</feature>
<feature type="compositionally biased region" description="Basic and acidic residues" evidence="2">
    <location>
        <begin position="59"/>
        <end position="72"/>
    </location>
</feature>
<evidence type="ECO:0000256" key="1">
    <source>
        <dbReference type="SAM" id="Coils"/>
    </source>
</evidence>
<dbReference type="EMBL" id="KR029595">
    <property type="protein sequence ID" value="AKH47523.1"/>
    <property type="molecule type" value="Genomic_DNA"/>
</dbReference>
<name>A0A0F7L7I0_9VIRU</name>
<keyword evidence="3" id="KW-0472">Membrane</keyword>
<evidence type="ECO:0000313" key="4">
    <source>
        <dbReference type="EMBL" id="AKH47523.1"/>
    </source>
</evidence>
<keyword evidence="3" id="KW-0812">Transmembrane</keyword>
<proteinExistence type="predicted"/>
<evidence type="ECO:0000256" key="3">
    <source>
        <dbReference type="SAM" id="Phobius"/>
    </source>
</evidence>
<sequence length="832" mass="90884">MSDKTILFDIKLENKDAKKNSADLTAEIARLTNEQKKLNKTLKDSNGTNKEAAASLSETNRELKDNRKKLSENNKTIAKNTDLQNANNGSLTQLELSIARNNKAYKNLSKSERENSAAGIELGEALAAQRDELNKSKQAVNDNTSNIGNYKESIHEAVSELGGMSGMLDSNVSFQDKFNKLITVGGKSFKGMSAGISTSSKALKIFKMALIATGIGAIVVLIGSLIAALSSSQKVVDKVSQALAVLRAAYDVVAGNIASLLGLNDEATKSFSDMAKEIKRAGEEAASIANLKKELIGLNNEAKRSIATLEKEADIFAAIAGDSTRSFKELEEANTKELKAREEANKIKIKLAEKEFEVIKRENDLRRKQGVLKDEEATAEAEAQAAYINAQKDAQVEFINIEKERRQIIQDRLEKDLDILIDGFDNVKTINEKIIANEKVSASVREALLNKTAKLASDSFKKQIDTIQQFTDFQIDSNDLINESDAIVLNNKIRALGLSEIIEGRLLEIIRERRIALSDLGEAEADLMDERNDGLEESLAEENEIKKAAELDYRAWLRALNEEETKFLEEYDNEQKNKQIEVDKETQLELDKLDAAELKKYDDKAKAKIKLDKLVADTKVLREQATQELINKIFKKDSAAYKVFASAKAVINTYLGATDVLKDPMLPSFLKISTAVAIIANGLASVAQINGVKFAKGGMVNVEQGSGIGSPSGLVSGASHSQGGIQMYHKSGSHLGEMEGGEFIVNKYDTAKNLPELKRINSGSGETLNTPIYAAAGGRVPYPQQGSGVESLQLIKAMNDRIDRFEVVQNTNDLASALADNIEVKQAGSLIG</sequence>
<reference evidence="4" key="1">
    <citation type="journal article" date="2015" name="Front. Microbiol.">
        <title>Combining genomic sequencing methods to explore viral diversity and reveal potential virus-host interactions.</title>
        <authorList>
            <person name="Chow C.E."/>
            <person name="Winget D.M."/>
            <person name="White R.A.III."/>
            <person name="Hallam S.J."/>
            <person name="Suttle C.A."/>
        </authorList>
    </citation>
    <scope>NUCLEOTIDE SEQUENCE</scope>
    <source>
        <strain evidence="4">H4084948</strain>
    </source>
</reference>
<keyword evidence="3" id="KW-1133">Transmembrane helix</keyword>